<gene>
    <name evidence="2" type="ORF">BCR42DRAFT_418416</name>
</gene>
<feature type="region of interest" description="Disordered" evidence="1">
    <location>
        <begin position="1"/>
        <end position="82"/>
    </location>
</feature>
<reference evidence="2 3" key="1">
    <citation type="submission" date="2016-07" db="EMBL/GenBank/DDBJ databases">
        <title>Pervasive Adenine N6-methylation of Active Genes in Fungi.</title>
        <authorList>
            <consortium name="DOE Joint Genome Institute"/>
            <person name="Mondo S.J."/>
            <person name="Dannebaum R.O."/>
            <person name="Kuo R.C."/>
            <person name="Labutti K."/>
            <person name="Haridas S."/>
            <person name="Kuo A."/>
            <person name="Salamov A."/>
            <person name="Ahrendt S.R."/>
            <person name="Lipzen A."/>
            <person name="Sullivan W."/>
            <person name="Andreopoulos W.B."/>
            <person name="Clum A."/>
            <person name="Lindquist E."/>
            <person name="Daum C."/>
            <person name="Ramamoorthy G.K."/>
            <person name="Gryganskyi A."/>
            <person name="Culley D."/>
            <person name="Magnuson J.K."/>
            <person name="James T.Y."/>
            <person name="O'Malley M.A."/>
            <person name="Stajich J.E."/>
            <person name="Spatafora J.W."/>
            <person name="Visel A."/>
            <person name="Grigoriev I.V."/>
        </authorList>
    </citation>
    <scope>NUCLEOTIDE SEQUENCE [LARGE SCALE GENOMIC DNA]</scope>
    <source>
        <strain evidence="2 3">NRRL 1336</strain>
    </source>
</reference>
<evidence type="ECO:0000313" key="2">
    <source>
        <dbReference type="EMBL" id="ORZ13487.1"/>
    </source>
</evidence>
<feature type="compositionally biased region" description="Low complexity" evidence="1">
    <location>
        <begin position="18"/>
        <end position="31"/>
    </location>
</feature>
<dbReference type="AlphaFoldDB" id="A0A1X2IBL0"/>
<protein>
    <submittedName>
        <fullName evidence="2">Uncharacterized protein</fullName>
    </submittedName>
</protein>
<name>A0A1X2IBL0_9FUNG</name>
<feature type="compositionally biased region" description="Basic and acidic residues" evidence="1">
    <location>
        <begin position="50"/>
        <end position="65"/>
    </location>
</feature>
<comment type="caution">
    <text evidence="2">The sequence shown here is derived from an EMBL/GenBank/DDBJ whole genome shotgun (WGS) entry which is preliminary data.</text>
</comment>
<proteinExistence type="predicted"/>
<keyword evidence="3" id="KW-1185">Reference proteome</keyword>
<accession>A0A1X2IBL0</accession>
<evidence type="ECO:0000256" key="1">
    <source>
        <dbReference type="SAM" id="MobiDB-lite"/>
    </source>
</evidence>
<organism evidence="2 3">
    <name type="scientific">Absidia repens</name>
    <dbReference type="NCBI Taxonomy" id="90262"/>
    <lineage>
        <taxon>Eukaryota</taxon>
        <taxon>Fungi</taxon>
        <taxon>Fungi incertae sedis</taxon>
        <taxon>Mucoromycota</taxon>
        <taxon>Mucoromycotina</taxon>
        <taxon>Mucoromycetes</taxon>
        <taxon>Mucorales</taxon>
        <taxon>Cunninghamellaceae</taxon>
        <taxon>Absidia</taxon>
    </lineage>
</organism>
<dbReference type="Proteomes" id="UP000193560">
    <property type="component" value="Unassembled WGS sequence"/>
</dbReference>
<dbReference type="EMBL" id="MCGE01000016">
    <property type="protein sequence ID" value="ORZ13487.1"/>
    <property type="molecule type" value="Genomic_DNA"/>
</dbReference>
<sequence>MDFIKKLTHHHDDKSHSHSTASTTPSSAPSDATEDESPAAHAKYLADPMRTNDHHDSVGHFKDPMGGRSGADTSRDPTNTGA</sequence>
<dbReference type="OrthoDB" id="2355621at2759"/>
<evidence type="ECO:0000313" key="3">
    <source>
        <dbReference type="Proteomes" id="UP000193560"/>
    </source>
</evidence>